<dbReference type="GO" id="GO:0038203">
    <property type="term" value="P:TORC2 signaling"/>
    <property type="evidence" value="ECO:0007669"/>
    <property type="project" value="TreeGrafter"/>
</dbReference>
<feature type="region of interest" description="Disordered" evidence="3">
    <location>
        <begin position="106"/>
        <end position="127"/>
    </location>
</feature>
<feature type="compositionally biased region" description="Polar residues" evidence="3">
    <location>
        <begin position="845"/>
        <end position="857"/>
    </location>
</feature>
<dbReference type="AlphaFoldDB" id="A0A0P1BH83"/>
<feature type="region of interest" description="Disordered" evidence="3">
    <location>
        <begin position="477"/>
        <end position="498"/>
    </location>
</feature>
<feature type="region of interest" description="Disordered" evidence="3">
    <location>
        <begin position="618"/>
        <end position="651"/>
    </location>
</feature>
<feature type="compositionally biased region" description="Basic and acidic residues" evidence="3">
    <location>
        <begin position="106"/>
        <end position="123"/>
    </location>
</feature>
<dbReference type="PANTHER" id="PTHR32428">
    <property type="entry name" value="TARGET OF RAPAMYCIN COMPLEX 2 SUBUNIT BIT61-RELATED"/>
    <property type="match status" value="1"/>
</dbReference>
<evidence type="ECO:0000313" key="5">
    <source>
        <dbReference type="Proteomes" id="UP000054845"/>
    </source>
</evidence>
<feature type="active site" description="Proton donor/acceptor" evidence="1">
    <location>
        <position position="92"/>
    </location>
</feature>
<dbReference type="SUPFAM" id="SSF53254">
    <property type="entry name" value="Phosphoglycerate mutase-like"/>
    <property type="match status" value="1"/>
</dbReference>
<feature type="region of interest" description="Disordered" evidence="3">
    <location>
        <begin position="838"/>
        <end position="897"/>
    </location>
</feature>
<feature type="region of interest" description="Disordered" evidence="3">
    <location>
        <begin position="917"/>
        <end position="1047"/>
    </location>
</feature>
<dbReference type="InterPro" id="IPR013078">
    <property type="entry name" value="His_Pase_superF_clade-1"/>
</dbReference>
<feature type="compositionally biased region" description="Low complexity" evidence="3">
    <location>
        <begin position="918"/>
        <end position="929"/>
    </location>
</feature>
<sequence>MKLGLSTLTITLVRHAQSEDNANGYLAGHRDAPLTSLGRSQARLLGKAFQWSELLAVYSSDLKRARETAEILVASNHTVPPPTLVHTRALREQYFGVMEGKSWKETDWKPPTANDDRDKKFEGGGESFEDVGARMRSAARRYIIPRVESLRNAPSAADGRASLATSAGAARPGVSVEGGHIVVVAHGIAIAELLRYFMSLHDSSLTSRSPWPDPRLSYTRVRLENTGFTTIELAVPMLSGGADPALEMSPGRLRSHSLEESHIDLNGHVRTSPSGSILPTGTSSGRPTYVRIVEQNNIQHLRSVQVTASRSTSGLASGPTGLVMPHTTPAMDELSGALGLTQTSASTMGDGASPPHPPSSANAVFSRLPLSAKSVGNYDASFMLKELERAGNASAMLSGNGIADGGELQWQQSQGPASNAAQHQQQAPSSSASQSPQHVREGSLSASATAGVANANAQYSPSPAAAAQLQFGTEGGSNNAAGPYAPSAQASGPSGLAGPTPVSDIWQNVCIRVLPLFNGEGLKAPIEDLNQNVMLHIMRTLDKSPARALDSLSSDLCNLMSTACFTLNAKLQASGVLEDDQRILKRLVELWIFFFGSVLPYLEGVFLPLQTDPVLLSLTKSSDPDQTSGAPSQPNPSRHAPSKSNHSHSTNQSINTAMSISNNPTSAAGTALAASGRSTQKIDVRRICLIGFRDCVILPIYERLVLLFHNIREYEGEALAGSKAGFGARNAAYSVASELGYDSMGQQSVRNIISPRLLQMTTVLASVLSNDEAQASTDALVKALRVGSSTDVDNQTGKGPNQKASATAASAFGLAHSNGARGNTNRMGWLPQSAIKHGTRATPAGQASTLHSTQANDETVDDTSMAVPSEWNTSYFSRNMPTPAHATRVGPATPLRLQRSNMNAPLGLAQYATEEEYLSSLRSPAESSPSPSPSADEDGVGREGYRWAMGGMQEDNEERRGSTSSELTTAPPPFAPPSDSWAASSHARTDPPYPSSISSGSTTLASRRAQQHSNNNDSTHPEGETPSASDTLAQANLESGSLGLTVV</sequence>
<name>A0A0P1BH83_9BASI</name>
<evidence type="ECO:0000256" key="1">
    <source>
        <dbReference type="PIRSR" id="PIRSR613078-1"/>
    </source>
</evidence>
<feature type="compositionally biased region" description="Low complexity" evidence="3">
    <location>
        <begin position="416"/>
        <end position="437"/>
    </location>
</feature>
<feature type="compositionally biased region" description="Polar residues" evidence="3">
    <location>
        <begin position="1026"/>
        <end position="1039"/>
    </location>
</feature>
<dbReference type="CDD" id="cd07067">
    <property type="entry name" value="HP_PGM_like"/>
    <property type="match status" value="1"/>
</dbReference>
<feature type="active site" description="Tele-phosphohistidine intermediate" evidence="1">
    <location>
        <position position="15"/>
    </location>
</feature>
<dbReference type="EMBL" id="CCYA01000250">
    <property type="protein sequence ID" value="CEH14973.1"/>
    <property type="molecule type" value="Genomic_DNA"/>
</dbReference>
<dbReference type="STRING" id="401625.A0A0P1BH83"/>
<accession>A0A0P1BH83</accession>
<dbReference type="Proteomes" id="UP000054845">
    <property type="component" value="Unassembled WGS sequence"/>
</dbReference>
<dbReference type="Gene3D" id="3.40.50.1240">
    <property type="entry name" value="Phosphoglycerate mutase-like"/>
    <property type="match status" value="1"/>
</dbReference>
<proteinExistence type="predicted"/>
<keyword evidence="5" id="KW-1185">Reference proteome</keyword>
<feature type="binding site" evidence="2">
    <location>
        <begin position="14"/>
        <end position="21"/>
    </location>
    <ligand>
        <name>substrate</name>
    </ligand>
</feature>
<dbReference type="OrthoDB" id="354304at2759"/>
<feature type="region of interest" description="Disordered" evidence="3">
    <location>
        <begin position="343"/>
        <end position="363"/>
    </location>
</feature>
<dbReference type="InterPro" id="IPR029033">
    <property type="entry name" value="His_PPase_superfam"/>
</dbReference>
<feature type="region of interest" description="Disordered" evidence="3">
    <location>
        <begin position="309"/>
        <end position="330"/>
    </location>
</feature>
<protein>
    <submittedName>
        <fullName evidence="4">GpmB</fullName>
    </submittedName>
</protein>
<organism evidence="4 5">
    <name type="scientific">Ceraceosorus bombacis</name>
    <dbReference type="NCBI Taxonomy" id="401625"/>
    <lineage>
        <taxon>Eukaryota</taxon>
        <taxon>Fungi</taxon>
        <taxon>Dikarya</taxon>
        <taxon>Basidiomycota</taxon>
        <taxon>Ustilaginomycotina</taxon>
        <taxon>Exobasidiomycetes</taxon>
        <taxon>Ceraceosorales</taxon>
        <taxon>Ceraceosoraceae</taxon>
        <taxon>Ceraceosorus</taxon>
    </lineage>
</organism>
<dbReference type="PANTHER" id="PTHR32428:SF2">
    <property type="entry name" value="TARGET OF RAPAMYCIN COMPLEX 2 SUBUNIT BIT61-RELATED"/>
    <property type="match status" value="1"/>
</dbReference>
<feature type="region of interest" description="Disordered" evidence="3">
    <location>
        <begin position="404"/>
        <end position="446"/>
    </location>
</feature>
<evidence type="ECO:0000313" key="4">
    <source>
        <dbReference type="EMBL" id="CEH14973.1"/>
    </source>
</evidence>
<evidence type="ECO:0000256" key="2">
    <source>
        <dbReference type="PIRSR" id="PIRSR613078-2"/>
    </source>
</evidence>
<dbReference type="Pfam" id="PF08539">
    <property type="entry name" value="HbrB"/>
    <property type="match status" value="1"/>
</dbReference>
<dbReference type="GO" id="GO:0031932">
    <property type="term" value="C:TORC2 complex"/>
    <property type="evidence" value="ECO:0007669"/>
    <property type="project" value="TreeGrafter"/>
</dbReference>
<dbReference type="SMART" id="SM00855">
    <property type="entry name" value="PGAM"/>
    <property type="match status" value="1"/>
</dbReference>
<evidence type="ECO:0000256" key="3">
    <source>
        <dbReference type="SAM" id="MobiDB-lite"/>
    </source>
</evidence>
<feature type="binding site" evidence="2">
    <location>
        <position position="64"/>
    </location>
    <ligand>
        <name>substrate</name>
    </ligand>
</feature>
<dbReference type="InterPro" id="IPR013745">
    <property type="entry name" value="Bit61/PRR5"/>
</dbReference>
<dbReference type="Pfam" id="PF00300">
    <property type="entry name" value="His_Phos_1"/>
    <property type="match status" value="1"/>
</dbReference>
<reference evidence="5" key="1">
    <citation type="submission" date="2014-09" db="EMBL/GenBank/DDBJ databases">
        <authorList>
            <person name="Sharma Rahul"/>
            <person name="Thines Marco"/>
        </authorList>
    </citation>
    <scope>NUCLEOTIDE SEQUENCE [LARGE SCALE GENOMIC DNA]</scope>
</reference>
<feature type="compositionally biased region" description="Polar residues" evidence="3">
    <location>
        <begin position="870"/>
        <end position="880"/>
    </location>
</feature>